<dbReference type="InterPro" id="IPR013128">
    <property type="entry name" value="Peptidase_C1A"/>
</dbReference>
<keyword evidence="9" id="KW-1185">Reference proteome</keyword>
<organism evidence="8 9">
    <name type="scientific">Acer negundo</name>
    <name type="common">Box elder</name>
    <dbReference type="NCBI Taxonomy" id="4023"/>
    <lineage>
        <taxon>Eukaryota</taxon>
        <taxon>Viridiplantae</taxon>
        <taxon>Streptophyta</taxon>
        <taxon>Embryophyta</taxon>
        <taxon>Tracheophyta</taxon>
        <taxon>Spermatophyta</taxon>
        <taxon>Magnoliopsida</taxon>
        <taxon>eudicotyledons</taxon>
        <taxon>Gunneridae</taxon>
        <taxon>Pentapetalae</taxon>
        <taxon>rosids</taxon>
        <taxon>malvids</taxon>
        <taxon>Sapindales</taxon>
        <taxon>Sapindaceae</taxon>
        <taxon>Hippocastanoideae</taxon>
        <taxon>Acereae</taxon>
        <taxon>Acer</taxon>
    </lineage>
</organism>
<keyword evidence="4" id="KW-0788">Thiol protease</keyword>
<dbReference type="Pfam" id="PF00112">
    <property type="entry name" value="Peptidase_C1"/>
    <property type="match status" value="1"/>
</dbReference>
<dbReference type="InterPro" id="IPR000668">
    <property type="entry name" value="Peptidase_C1A_C"/>
</dbReference>
<proteinExistence type="inferred from homology"/>
<dbReference type="CDD" id="cd02248">
    <property type="entry name" value="Peptidase_C1A"/>
    <property type="match status" value="1"/>
</dbReference>
<protein>
    <submittedName>
        <fullName evidence="8">Uncharacterized protein</fullName>
    </submittedName>
</protein>
<dbReference type="PANTHER" id="PTHR12411">
    <property type="entry name" value="CYSTEINE PROTEASE FAMILY C1-RELATED"/>
    <property type="match status" value="1"/>
</dbReference>
<dbReference type="AlphaFoldDB" id="A0AAD5JXL1"/>
<reference evidence="8" key="2">
    <citation type="submission" date="2023-02" db="EMBL/GenBank/DDBJ databases">
        <authorList>
            <person name="Swenson N.G."/>
            <person name="Wegrzyn J.L."/>
            <person name="Mcevoy S.L."/>
        </authorList>
    </citation>
    <scope>NUCLEOTIDE SEQUENCE</scope>
    <source>
        <strain evidence="8">91603</strain>
        <tissue evidence="8">Leaf</tissue>
    </source>
</reference>
<feature type="domain" description="Peptidase C1A papain C-terminal" evidence="6">
    <location>
        <begin position="115"/>
        <end position="247"/>
    </location>
</feature>
<dbReference type="GO" id="GO:0008234">
    <property type="term" value="F:cysteine-type peptidase activity"/>
    <property type="evidence" value="ECO:0007669"/>
    <property type="project" value="UniProtKB-KW"/>
</dbReference>
<feature type="domain" description="Cathepsin propeptide inhibitor" evidence="7">
    <location>
        <begin position="30"/>
        <end position="86"/>
    </location>
</feature>
<keyword evidence="3" id="KW-0378">Hydrolase</keyword>
<evidence type="ECO:0000256" key="2">
    <source>
        <dbReference type="ARBA" id="ARBA00022670"/>
    </source>
</evidence>
<evidence type="ECO:0000259" key="6">
    <source>
        <dbReference type="SMART" id="SM00645"/>
    </source>
</evidence>
<dbReference type="InterPro" id="IPR013201">
    <property type="entry name" value="Prot_inhib_I29"/>
</dbReference>
<gene>
    <name evidence="8" type="ORF">LWI28_022396</name>
</gene>
<evidence type="ECO:0000313" key="9">
    <source>
        <dbReference type="Proteomes" id="UP001064489"/>
    </source>
</evidence>
<dbReference type="SUPFAM" id="SSF54001">
    <property type="entry name" value="Cysteine proteinases"/>
    <property type="match status" value="1"/>
</dbReference>
<dbReference type="EMBL" id="JAJSOW010000001">
    <property type="protein sequence ID" value="KAI9201377.1"/>
    <property type="molecule type" value="Genomic_DNA"/>
</dbReference>
<comment type="similarity">
    <text evidence="1">Belongs to the peptidase C1 family.</text>
</comment>
<dbReference type="SMART" id="SM00848">
    <property type="entry name" value="Inhibitor_I29"/>
    <property type="match status" value="1"/>
</dbReference>
<dbReference type="GO" id="GO:0006508">
    <property type="term" value="P:proteolysis"/>
    <property type="evidence" value="ECO:0007669"/>
    <property type="project" value="UniProtKB-KW"/>
</dbReference>
<dbReference type="Proteomes" id="UP001064489">
    <property type="component" value="Chromosome 9"/>
</dbReference>
<reference evidence="8" key="1">
    <citation type="journal article" date="2022" name="Plant J.">
        <title>Strategies of tolerance reflected in two North American maple genomes.</title>
        <authorList>
            <person name="McEvoy S.L."/>
            <person name="Sezen U.U."/>
            <person name="Trouern-Trend A."/>
            <person name="McMahon S.M."/>
            <person name="Schaberg P.G."/>
            <person name="Yang J."/>
            <person name="Wegrzyn J.L."/>
            <person name="Swenson N.G."/>
        </authorList>
    </citation>
    <scope>NUCLEOTIDE SEQUENCE</scope>
    <source>
        <strain evidence="8">91603</strain>
    </source>
</reference>
<evidence type="ECO:0000256" key="5">
    <source>
        <dbReference type="ARBA" id="ARBA00023157"/>
    </source>
</evidence>
<evidence type="ECO:0000313" key="8">
    <source>
        <dbReference type="EMBL" id="KAI9201377.1"/>
    </source>
</evidence>
<dbReference type="InterPro" id="IPR039417">
    <property type="entry name" value="Peptidase_C1A_papain-like"/>
</dbReference>
<dbReference type="Gene3D" id="3.90.70.10">
    <property type="entry name" value="Cysteine proteinases"/>
    <property type="match status" value="1"/>
</dbReference>
<evidence type="ECO:0000256" key="1">
    <source>
        <dbReference type="ARBA" id="ARBA00008455"/>
    </source>
</evidence>
<keyword evidence="5" id="KW-1015">Disulfide bond</keyword>
<evidence type="ECO:0000256" key="3">
    <source>
        <dbReference type="ARBA" id="ARBA00022801"/>
    </source>
</evidence>
<dbReference type="Pfam" id="PF08246">
    <property type="entry name" value="Inhibitor_I29"/>
    <property type="match status" value="1"/>
</dbReference>
<dbReference type="SMART" id="SM00645">
    <property type="entry name" value="Pept_C1"/>
    <property type="match status" value="1"/>
</dbReference>
<dbReference type="InterPro" id="IPR038765">
    <property type="entry name" value="Papain-like_cys_pep_sf"/>
</dbReference>
<evidence type="ECO:0000259" key="7">
    <source>
        <dbReference type="SMART" id="SM00848"/>
    </source>
</evidence>
<name>A0AAD5JXL1_ACENE</name>
<keyword evidence="2" id="KW-0645">Protease</keyword>
<accession>A0AAD5JXL1</accession>
<sequence length="251" mass="28242">MHGSIDDPLIQQVVSSDSRDDLLMSAEHRFSAFKIKYGKTYPTQEEEDYRFGIFISNLGLARRNQIMDPTAVHGVTKFSDLTPSEFRRQYLGSGRQIQLPDYIPKRAPILPTVKLPDKMNWTKDGAVTAVKNQDACNGCWAFSAIAVLEGAHFVANRKLVTLSEQQLIDCSNDCGSKHPDVCNFGCEGGHRLLAYKYINDTGGVMKEEDYRFNGSKNNFCNVTDNSQLVASIRKYGRIEPDEAQYVRPSCR</sequence>
<evidence type="ECO:0000256" key="4">
    <source>
        <dbReference type="ARBA" id="ARBA00022807"/>
    </source>
</evidence>
<comment type="caution">
    <text evidence="8">The sequence shown here is derived from an EMBL/GenBank/DDBJ whole genome shotgun (WGS) entry which is preliminary data.</text>
</comment>